<keyword evidence="1" id="KW-0479">Metal-binding</keyword>
<name>A0A7R9KIC1_9ACAR</name>
<evidence type="ECO:0000256" key="5">
    <source>
        <dbReference type="SAM" id="MobiDB-lite"/>
    </source>
</evidence>
<dbReference type="GO" id="GO:0008270">
    <property type="term" value="F:zinc ion binding"/>
    <property type="evidence" value="ECO:0007669"/>
    <property type="project" value="UniProtKB-KW"/>
</dbReference>
<organism evidence="10">
    <name type="scientific">Medioppia subpectinata</name>
    <dbReference type="NCBI Taxonomy" id="1979941"/>
    <lineage>
        <taxon>Eukaryota</taxon>
        <taxon>Metazoa</taxon>
        <taxon>Ecdysozoa</taxon>
        <taxon>Arthropoda</taxon>
        <taxon>Chelicerata</taxon>
        <taxon>Arachnida</taxon>
        <taxon>Acari</taxon>
        <taxon>Acariformes</taxon>
        <taxon>Sarcoptiformes</taxon>
        <taxon>Oribatida</taxon>
        <taxon>Brachypylina</taxon>
        <taxon>Oppioidea</taxon>
        <taxon>Oppiidae</taxon>
        <taxon>Medioppia</taxon>
    </lineage>
</organism>
<feature type="domain" description="Ubiquitin-like" evidence="7">
    <location>
        <begin position="145"/>
        <end position="200"/>
    </location>
</feature>
<evidence type="ECO:0000256" key="4">
    <source>
        <dbReference type="PROSITE-ProRule" id="PRU00175"/>
    </source>
</evidence>
<gene>
    <name evidence="10" type="ORF">OSB1V03_LOCUS2745</name>
</gene>
<dbReference type="PANTHER" id="PTHR24067">
    <property type="entry name" value="UBIQUITIN-CONJUGATING ENZYME E2"/>
    <property type="match status" value="1"/>
</dbReference>
<sequence>MANVTAEEQEIYANLYRDDLFADKVSDEFLCGICLAILRDPQLLPCDHMFCKQCVTTYFRSTPVSNCCPICRSRTTAADVRPAPRFVRNTIGKLIARCFNHSEGCTARMPLDQLDKHAATCRYRPCASSGGSQRSSGVGPTGTPLVIRVQLADRAKTVTLNATAEDTVLMLKRQIEDREGIDPKTLILTFGIIISIHNTIVLSVKIREPIAGRFDTNLIANGGTVETDEDIIEPKNRIVRQAPHVGSAPSSSPSPGVNSSPSGGQTTATTPVTSGQNQSTAFNTTIGSVTNETTVADTGAGVGSAGNGSVTQNSTAETQTVTEPTADPNQLTTKPSPVPTAQSTDGPSVWPVFVIALVFLCCVIFGLIWVLKSFCDINANEKLEESKINEAIIRAGNSGTDMNEKGSTGDHKKPPKEDKELTTTTTEEADKTDASKDSLGRVRHLKSPKSPAKQSAPDKSPVSGQDSSSAAPAKKGSSKSGSKTEVMMASERLLREYREFMSHPAPFGSVAPTDNLLVWTAFLNGPEGTPYEGGVFELELRFPHTYPTRGPQMTFKTQIFHANIQTNGHICVSLLSNWRPTDTVLTVLLALNNLLCEPNRSSAYTGVGLTEQQYEQTAREWTRLYAKKR</sequence>
<dbReference type="Pfam" id="PF00179">
    <property type="entry name" value="UQ_con"/>
    <property type="match status" value="1"/>
</dbReference>
<feature type="domain" description="UBC core" evidence="9">
    <location>
        <begin position="488"/>
        <end position="629"/>
    </location>
</feature>
<keyword evidence="3" id="KW-0862">Zinc</keyword>
<keyword evidence="11" id="KW-1185">Reference proteome</keyword>
<feature type="compositionally biased region" description="Basic and acidic residues" evidence="5">
    <location>
        <begin position="428"/>
        <end position="440"/>
    </location>
</feature>
<feature type="transmembrane region" description="Helical" evidence="6">
    <location>
        <begin position="349"/>
        <end position="371"/>
    </location>
</feature>
<feature type="region of interest" description="Disordered" evidence="5">
    <location>
        <begin position="243"/>
        <end position="280"/>
    </location>
</feature>
<dbReference type="InterPro" id="IPR050113">
    <property type="entry name" value="Ub_conjugating_enzyme"/>
</dbReference>
<dbReference type="InterPro" id="IPR029071">
    <property type="entry name" value="Ubiquitin-like_domsf"/>
</dbReference>
<dbReference type="InterPro" id="IPR013083">
    <property type="entry name" value="Znf_RING/FYVE/PHD"/>
</dbReference>
<dbReference type="OrthoDB" id="7851174at2759"/>
<dbReference type="Gene3D" id="3.30.40.10">
    <property type="entry name" value="Zinc/RING finger domain, C3HC4 (zinc finger)"/>
    <property type="match status" value="2"/>
</dbReference>
<feature type="region of interest" description="Disordered" evidence="5">
    <location>
        <begin position="297"/>
        <end position="345"/>
    </location>
</feature>
<evidence type="ECO:0000313" key="10">
    <source>
        <dbReference type="EMBL" id="CAD7622280.1"/>
    </source>
</evidence>
<dbReference type="PROSITE" id="PS00518">
    <property type="entry name" value="ZF_RING_1"/>
    <property type="match status" value="1"/>
</dbReference>
<dbReference type="Proteomes" id="UP000759131">
    <property type="component" value="Unassembled WGS sequence"/>
</dbReference>
<feature type="compositionally biased region" description="Low complexity" evidence="5">
    <location>
        <begin position="467"/>
        <end position="483"/>
    </location>
</feature>
<dbReference type="PROSITE" id="PS50089">
    <property type="entry name" value="ZF_RING_2"/>
    <property type="match status" value="1"/>
</dbReference>
<accession>A0A7R9KIC1</accession>
<dbReference type="Gene3D" id="3.10.110.10">
    <property type="entry name" value="Ubiquitin Conjugating Enzyme"/>
    <property type="match status" value="1"/>
</dbReference>
<dbReference type="SUPFAM" id="SSF57850">
    <property type="entry name" value="RING/U-box"/>
    <property type="match status" value="1"/>
</dbReference>
<evidence type="ECO:0000259" key="8">
    <source>
        <dbReference type="PROSITE" id="PS50089"/>
    </source>
</evidence>
<feature type="compositionally biased region" description="Polar residues" evidence="5">
    <location>
        <begin position="265"/>
        <end position="280"/>
    </location>
</feature>
<dbReference type="InterPro" id="IPR000608">
    <property type="entry name" value="UBC"/>
</dbReference>
<evidence type="ECO:0000259" key="7">
    <source>
        <dbReference type="PROSITE" id="PS50053"/>
    </source>
</evidence>
<protein>
    <submittedName>
        <fullName evidence="10">Uncharacterized protein</fullName>
    </submittedName>
</protein>
<keyword evidence="6" id="KW-0812">Transmembrane</keyword>
<dbReference type="SMART" id="SM00212">
    <property type="entry name" value="UBCc"/>
    <property type="match status" value="1"/>
</dbReference>
<keyword evidence="2 4" id="KW-0863">Zinc-finger</keyword>
<dbReference type="Gene3D" id="3.10.20.90">
    <property type="entry name" value="Phosphatidylinositol 3-kinase Catalytic Subunit, Chain A, domain 1"/>
    <property type="match status" value="1"/>
</dbReference>
<dbReference type="PROSITE" id="PS50053">
    <property type="entry name" value="UBIQUITIN_2"/>
    <property type="match status" value="1"/>
</dbReference>
<dbReference type="SUPFAM" id="SSF54495">
    <property type="entry name" value="UBC-like"/>
    <property type="match status" value="1"/>
</dbReference>
<keyword evidence="6" id="KW-1133">Transmembrane helix</keyword>
<dbReference type="Pfam" id="PF13920">
    <property type="entry name" value="zf-C3HC4_3"/>
    <property type="match status" value="1"/>
</dbReference>
<dbReference type="PROSITE" id="PS50127">
    <property type="entry name" value="UBC_2"/>
    <property type="match status" value="1"/>
</dbReference>
<evidence type="ECO:0000256" key="1">
    <source>
        <dbReference type="ARBA" id="ARBA00022723"/>
    </source>
</evidence>
<dbReference type="EMBL" id="CAJPIZ010001007">
    <property type="protein sequence ID" value="CAG2102710.1"/>
    <property type="molecule type" value="Genomic_DNA"/>
</dbReference>
<evidence type="ECO:0000256" key="6">
    <source>
        <dbReference type="SAM" id="Phobius"/>
    </source>
</evidence>
<dbReference type="InterPro" id="IPR016135">
    <property type="entry name" value="UBQ-conjugating_enzyme/RWD"/>
</dbReference>
<evidence type="ECO:0000259" key="9">
    <source>
        <dbReference type="PROSITE" id="PS50127"/>
    </source>
</evidence>
<dbReference type="InterPro" id="IPR000626">
    <property type="entry name" value="Ubiquitin-like_dom"/>
</dbReference>
<feature type="compositionally biased region" description="Basic and acidic residues" evidence="5">
    <location>
        <begin position="402"/>
        <end position="421"/>
    </location>
</feature>
<dbReference type="SUPFAM" id="SSF49599">
    <property type="entry name" value="TRAF domain-like"/>
    <property type="match status" value="1"/>
</dbReference>
<feature type="compositionally biased region" description="Polar residues" evidence="5">
    <location>
        <begin position="312"/>
        <end position="345"/>
    </location>
</feature>
<evidence type="ECO:0000256" key="2">
    <source>
        <dbReference type="ARBA" id="ARBA00022771"/>
    </source>
</evidence>
<dbReference type="InterPro" id="IPR017907">
    <property type="entry name" value="Znf_RING_CS"/>
</dbReference>
<proteinExistence type="predicted"/>
<dbReference type="AlphaFoldDB" id="A0A7R9KIC1"/>
<dbReference type="InterPro" id="IPR001841">
    <property type="entry name" value="Znf_RING"/>
</dbReference>
<feature type="domain" description="RING-type" evidence="8">
    <location>
        <begin position="31"/>
        <end position="72"/>
    </location>
</feature>
<dbReference type="CDD" id="cd00195">
    <property type="entry name" value="UBCc_UEV"/>
    <property type="match status" value="1"/>
</dbReference>
<feature type="compositionally biased region" description="Low complexity" evidence="5">
    <location>
        <begin position="246"/>
        <end position="264"/>
    </location>
</feature>
<evidence type="ECO:0000313" key="11">
    <source>
        <dbReference type="Proteomes" id="UP000759131"/>
    </source>
</evidence>
<reference evidence="10" key="1">
    <citation type="submission" date="2020-11" db="EMBL/GenBank/DDBJ databases">
        <authorList>
            <person name="Tran Van P."/>
        </authorList>
    </citation>
    <scope>NUCLEOTIDE SEQUENCE</scope>
</reference>
<dbReference type="SMART" id="SM00184">
    <property type="entry name" value="RING"/>
    <property type="match status" value="1"/>
</dbReference>
<evidence type="ECO:0000256" key="3">
    <source>
        <dbReference type="ARBA" id="ARBA00022833"/>
    </source>
</evidence>
<feature type="region of interest" description="Disordered" evidence="5">
    <location>
        <begin position="394"/>
        <end position="486"/>
    </location>
</feature>
<dbReference type="SUPFAM" id="SSF54236">
    <property type="entry name" value="Ubiquitin-like"/>
    <property type="match status" value="1"/>
</dbReference>
<dbReference type="EMBL" id="OC855582">
    <property type="protein sequence ID" value="CAD7622280.1"/>
    <property type="molecule type" value="Genomic_DNA"/>
</dbReference>
<keyword evidence="6" id="KW-0472">Membrane</keyword>